<reference evidence="7 8" key="1">
    <citation type="submission" date="2024-09" db="EMBL/GenBank/DDBJ databases">
        <authorList>
            <person name="Sun Q."/>
            <person name="Mori K."/>
        </authorList>
    </citation>
    <scope>NUCLEOTIDE SEQUENCE [LARGE SCALE GENOMIC DNA]</scope>
    <source>
        <strain evidence="7 8">TISTR 1856</strain>
    </source>
</reference>
<dbReference type="SMART" id="SM00065">
    <property type="entry name" value="GAF"/>
    <property type="match status" value="1"/>
</dbReference>
<dbReference type="InterPro" id="IPR012074">
    <property type="entry name" value="GAF_ANTAR"/>
</dbReference>
<keyword evidence="4" id="KW-0804">Transcription</keyword>
<dbReference type="InterPro" id="IPR005561">
    <property type="entry name" value="ANTAR"/>
</dbReference>
<evidence type="ECO:0000313" key="7">
    <source>
        <dbReference type="EMBL" id="MFB9377948.1"/>
    </source>
</evidence>
<dbReference type="Pfam" id="PF13185">
    <property type="entry name" value="GAF_2"/>
    <property type="match status" value="1"/>
</dbReference>
<keyword evidence="2" id="KW-0418">Kinase</keyword>
<dbReference type="InterPro" id="IPR011006">
    <property type="entry name" value="CheY-like_superfamily"/>
</dbReference>
<dbReference type="Proteomes" id="UP001589748">
    <property type="component" value="Unassembled WGS sequence"/>
</dbReference>
<keyword evidence="3" id="KW-0805">Transcription regulation</keyword>
<dbReference type="Gene3D" id="3.30.450.40">
    <property type="match status" value="1"/>
</dbReference>
<evidence type="ECO:0000256" key="5">
    <source>
        <dbReference type="SAM" id="MobiDB-lite"/>
    </source>
</evidence>
<gene>
    <name evidence="7" type="ORF">ACFFVI_13330</name>
</gene>
<dbReference type="Gene3D" id="1.10.10.10">
    <property type="entry name" value="Winged helix-like DNA-binding domain superfamily/Winged helix DNA-binding domain"/>
    <property type="match status" value="1"/>
</dbReference>
<protein>
    <submittedName>
        <fullName evidence="7">GAF and ANTAR domain-containing protein</fullName>
    </submittedName>
</protein>
<feature type="region of interest" description="Disordered" evidence="5">
    <location>
        <begin position="1"/>
        <end position="31"/>
    </location>
</feature>
<comment type="caution">
    <text evidence="7">The sequence shown here is derived from an EMBL/GenBank/DDBJ whole genome shotgun (WGS) entry which is preliminary data.</text>
</comment>
<evidence type="ECO:0000256" key="4">
    <source>
        <dbReference type="ARBA" id="ARBA00023163"/>
    </source>
</evidence>
<feature type="compositionally biased region" description="Basic and acidic residues" evidence="5">
    <location>
        <begin position="1"/>
        <end position="10"/>
    </location>
</feature>
<sequence>MPAHVDRSDPTQRAVSPPAEDTPPPLEGLHGPVTLERDLARLSRSLHRQDTVEKVLDAILAQALVMIEGAQRGSIHLLGRRRQAIPAVGTDDVARGVDALQDKLDEGPCLDVLHLRSIVRSDDLARERRWPALATEAPATWGVRSVLSLRLYVEDDKPLGGLNLFSHEVAAFSDRARETGLAFSAIAATALSAVRRSENLSLALHHRDVIGQAKGVLMERLHVDADEAFALIAKISQQRNVKLHVLADEVARTGSLGT</sequence>
<accession>A0ABV5LV67</accession>
<dbReference type="InterPro" id="IPR029016">
    <property type="entry name" value="GAF-like_dom_sf"/>
</dbReference>
<keyword evidence="1" id="KW-0808">Transferase</keyword>
<dbReference type="PIRSF" id="PIRSF036625">
    <property type="entry name" value="GAF_ANTAR"/>
    <property type="match status" value="1"/>
</dbReference>
<dbReference type="Pfam" id="PF03861">
    <property type="entry name" value="ANTAR"/>
    <property type="match status" value="1"/>
</dbReference>
<evidence type="ECO:0000256" key="3">
    <source>
        <dbReference type="ARBA" id="ARBA00023015"/>
    </source>
</evidence>
<dbReference type="InterPro" id="IPR036388">
    <property type="entry name" value="WH-like_DNA-bd_sf"/>
</dbReference>
<evidence type="ECO:0000256" key="2">
    <source>
        <dbReference type="ARBA" id="ARBA00022777"/>
    </source>
</evidence>
<evidence type="ECO:0000313" key="8">
    <source>
        <dbReference type="Proteomes" id="UP001589748"/>
    </source>
</evidence>
<keyword evidence="8" id="KW-1185">Reference proteome</keyword>
<dbReference type="SUPFAM" id="SSF55781">
    <property type="entry name" value="GAF domain-like"/>
    <property type="match status" value="1"/>
</dbReference>
<dbReference type="PROSITE" id="PS50921">
    <property type="entry name" value="ANTAR"/>
    <property type="match status" value="1"/>
</dbReference>
<proteinExistence type="predicted"/>
<dbReference type="SUPFAM" id="SSF52172">
    <property type="entry name" value="CheY-like"/>
    <property type="match status" value="1"/>
</dbReference>
<dbReference type="RefSeq" id="WP_380137637.1">
    <property type="nucleotide sequence ID" value="NZ_JBHLUI010000008.1"/>
</dbReference>
<evidence type="ECO:0000259" key="6">
    <source>
        <dbReference type="PROSITE" id="PS50921"/>
    </source>
</evidence>
<dbReference type="SMART" id="SM01012">
    <property type="entry name" value="ANTAR"/>
    <property type="match status" value="1"/>
</dbReference>
<name>A0ABV5LV67_9ACTN</name>
<evidence type="ECO:0000256" key="1">
    <source>
        <dbReference type="ARBA" id="ARBA00022679"/>
    </source>
</evidence>
<dbReference type="InterPro" id="IPR003018">
    <property type="entry name" value="GAF"/>
</dbReference>
<dbReference type="EMBL" id="JBHMDM010000007">
    <property type="protein sequence ID" value="MFB9377948.1"/>
    <property type="molecule type" value="Genomic_DNA"/>
</dbReference>
<organism evidence="7 8">
    <name type="scientific">Kineococcus gynurae</name>
    <dbReference type="NCBI Taxonomy" id="452979"/>
    <lineage>
        <taxon>Bacteria</taxon>
        <taxon>Bacillati</taxon>
        <taxon>Actinomycetota</taxon>
        <taxon>Actinomycetes</taxon>
        <taxon>Kineosporiales</taxon>
        <taxon>Kineosporiaceae</taxon>
        <taxon>Kineococcus</taxon>
    </lineage>
</organism>
<feature type="domain" description="ANTAR" evidence="6">
    <location>
        <begin position="190"/>
        <end position="251"/>
    </location>
</feature>